<sequence>MERPTATPRRDDRKSTSLRMKLIDSIVAHADELTAIRRDIHAHPEVGYDVFRTAELVAERLEQWGYAVTRGVGRTGVVGTLKRGGSGRAIGLRADMDALPVQEANTFAHRSTVPGAMHACGHDGHTTMLLGAARHLARHGEFDGTVQLFFQPAEEAGGGARAMIEDGLFERFPVDAVFGLHNWPGIAAGDFAVRPGPLMASTSLFRIDLRGAGCHAAMPHLGRDPVFAAGQVLSALQGIVTRNRNPIDGAVLSVTQVHAGEAMNVVPTDAWLGGTVRTFSDATLDLIETRMRAVVAATAAAFDCESEVDFQRQYPATVNDAEQTAVAVAVMRELVGDAHVNAAVDPTMAAEDFSFMLREKPGCYAFLGNGVGDHRVHGHGGGPCLLHNASYDFNDALLPVGASYFVRLVERVLAR</sequence>
<dbReference type="EC" id="3.5.1.32" evidence="4"/>
<dbReference type="EMBL" id="CP000379">
    <property type="protein sequence ID" value="ABF78607.1"/>
    <property type="molecule type" value="Genomic_DNA"/>
</dbReference>
<dbReference type="PANTHER" id="PTHR11014:SF63">
    <property type="entry name" value="METALLOPEPTIDASE, PUTATIVE (AFU_ORTHOLOGUE AFUA_6G09600)-RELATED"/>
    <property type="match status" value="1"/>
</dbReference>
<proteinExistence type="predicted"/>
<feature type="binding site" evidence="2">
    <location>
        <position position="181"/>
    </location>
    <ligand>
        <name>Mn(2+)</name>
        <dbReference type="ChEBI" id="CHEBI:29035"/>
        <label>2</label>
    </ligand>
</feature>
<organism evidence="4">
    <name type="scientific">Burkholderia orbicola (strain AU 1054)</name>
    <dbReference type="NCBI Taxonomy" id="331271"/>
    <lineage>
        <taxon>Bacteria</taxon>
        <taxon>Pseudomonadati</taxon>
        <taxon>Pseudomonadota</taxon>
        <taxon>Betaproteobacteria</taxon>
        <taxon>Burkholderiales</taxon>
        <taxon>Burkholderiaceae</taxon>
        <taxon>Burkholderia</taxon>
        <taxon>Burkholderia cepacia complex</taxon>
        <taxon>Burkholderia orbicola</taxon>
    </lineage>
</organism>
<name>A0A0H2XWK6_BURO1</name>
<comment type="cofactor">
    <cofactor evidence="2">
        <name>Mn(2+)</name>
        <dbReference type="ChEBI" id="CHEBI:29035"/>
    </cofactor>
    <text evidence="2">The Mn(2+) ion enhances activity.</text>
</comment>
<dbReference type="GO" id="GO:0046872">
    <property type="term" value="F:metal ion binding"/>
    <property type="evidence" value="ECO:0007669"/>
    <property type="project" value="UniProtKB-KW"/>
</dbReference>
<dbReference type="NCBIfam" id="TIGR01891">
    <property type="entry name" value="amidohydrolases"/>
    <property type="match status" value="1"/>
</dbReference>
<dbReference type="Pfam" id="PF01546">
    <property type="entry name" value="Peptidase_M20"/>
    <property type="match status" value="1"/>
</dbReference>
<dbReference type="PANTHER" id="PTHR11014">
    <property type="entry name" value="PEPTIDASE M20 FAMILY MEMBER"/>
    <property type="match status" value="1"/>
</dbReference>
<dbReference type="CDD" id="cd05666">
    <property type="entry name" value="M20_Acy1-like"/>
    <property type="match status" value="1"/>
</dbReference>
<dbReference type="SUPFAM" id="SSF53187">
    <property type="entry name" value="Zn-dependent exopeptidases"/>
    <property type="match status" value="1"/>
</dbReference>
<protein>
    <submittedName>
        <fullName evidence="4">Peptidase M20D, amidohydrolase</fullName>
        <ecNumber evidence="4">3.5.1.32</ecNumber>
    </submittedName>
</protein>
<gene>
    <name evidence="4" type="ordered locus">Bcen_3715</name>
</gene>
<feature type="binding site" evidence="2">
    <location>
        <position position="122"/>
    </location>
    <ligand>
        <name>Mn(2+)</name>
        <dbReference type="ChEBI" id="CHEBI:29035"/>
        <label>2</label>
    </ligand>
</feature>
<dbReference type="AlphaFoldDB" id="A0A0H2XWK6"/>
<evidence type="ECO:0000256" key="1">
    <source>
        <dbReference type="ARBA" id="ARBA00022801"/>
    </source>
</evidence>
<dbReference type="InterPro" id="IPR036264">
    <property type="entry name" value="Bact_exopeptidase_dim_dom"/>
</dbReference>
<dbReference type="FunFam" id="3.30.70.360:FF:000001">
    <property type="entry name" value="N-acetyldiaminopimelate deacetylase"/>
    <property type="match status" value="1"/>
</dbReference>
<dbReference type="GO" id="GO:0019877">
    <property type="term" value="P:diaminopimelate biosynthetic process"/>
    <property type="evidence" value="ECO:0007669"/>
    <property type="project" value="UniProtKB-ARBA"/>
</dbReference>
<keyword evidence="2" id="KW-0464">Manganese</keyword>
<feature type="binding site" evidence="2">
    <location>
        <position position="387"/>
    </location>
    <ligand>
        <name>Mn(2+)</name>
        <dbReference type="ChEBI" id="CHEBI:29035"/>
        <label>2</label>
    </ligand>
</feature>
<feature type="domain" description="Peptidase M20 dimerisation" evidence="3">
    <location>
        <begin position="205"/>
        <end position="299"/>
    </location>
</feature>
<dbReference type="Gene3D" id="3.40.630.10">
    <property type="entry name" value="Zn peptidases"/>
    <property type="match status" value="1"/>
</dbReference>
<dbReference type="SUPFAM" id="SSF55031">
    <property type="entry name" value="Bacterial exopeptidase dimerisation domain"/>
    <property type="match status" value="1"/>
</dbReference>
<dbReference type="GO" id="GO:0047980">
    <property type="term" value="F:hippurate hydrolase activity"/>
    <property type="evidence" value="ECO:0007669"/>
    <property type="project" value="UniProtKB-EC"/>
</dbReference>
<dbReference type="Pfam" id="PF07687">
    <property type="entry name" value="M20_dimer"/>
    <property type="match status" value="1"/>
</dbReference>
<keyword evidence="2" id="KW-0479">Metal-binding</keyword>
<evidence type="ECO:0000259" key="3">
    <source>
        <dbReference type="Pfam" id="PF07687"/>
    </source>
</evidence>
<reference evidence="4" key="1">
    <citation type="submission" date="2006-05" db="EMBL/GenBank/DDBJ databases">
        <title>Complete sequence of chromosome 2 of Burkholderia cenocepacia AU 1054.</title>
        <authorList>
            <consortium name="US DOE Joint Genome Institute"/>
            <person name="Copeland A."/>
            <person name="Lucas S."/>
            <person name="Lapidus A."/>
            <person name="Barry K."/>
            <person name="Detter J.C."/>
            <person name="Glavina del Rio T."/>
            <person name="Hammon N."/>
            <person name="Israni S."/>
            <person name="Dalin E."/>
            <person name="Tice H."/>
            <person name="Pitluck S."/>
            <person name="Chain P."/>
            <person name="Malfatti S."/>
            <person name="Shin M."/>
            <person name="Vergez L."/>
            <person name="Schmutz J."/>
            <person name="Larimer F."/>
            <person name="Land M."/>
            <person name="Hauser L."/>
            <person name="Kyrpides N."/>
            <person name="Lykidis A."/>
            <person name="LiPuma J.J."/>
            <person name="Konstantinidis K."/>
            <person name="Tiedje J.M."/>
            <person name="Richardson P."/>
        </authorList>
    </citation>
    <scope>NUCLEOTIDE SEQUENCE [LARGE SCALE GENOMIC DNA]</scope>
    <source>
        <strain evidence="4">AU 1054</strain>
    </source>
</reference>
<dbReference type="InterPro" id="IPR017439">
    <property type="entry name" value="Amidohydrolase"/>
</dbReference>
<dbReference type="PIRSF" id="PIRSF005962">
    <property type="entry name" value="Pept_M20D_amidohydro"/>
    <property type="match status" value="1"/>
</dbReference>
<feature type="binding site" evidence="2">
    <location>
        <position position="155"/>
    </location>
    <ligand>
        <name>Mn(2+)</name>
        <dbReference type="ChEBI" id="CHEBI:29035"/>
        <label>2</label>
    </ligand>
</feature>
<dbReference type="InterPro" id="IPR002933">
    <property type="entry name" value="Peptidase_M20"/>
</dbReference>
<accession>A0A0H2XWK6</accession>
<feature type="binding site" evidence="2">
    <location>
        <position position="120"/>
    </location>
    <ligand>
        <name>Mn(2+)</name>
        <dbReference type="ChEBI" id="CHEBI:29035"/>
        <label>2</label>
    </ligand>
</feature>
<evidence type="ECO:0000313" key="4">
    <source>
        <dbReference type="EMBL" id="ABF78607.1"/>
    </source>
</evidence>
<dbReference type="InterPro" id="IPR011650">
    <property type="entry name" value="Peptidase_M20_dimer"/>
</dbReference>
<keyword evidence="1 4" id="KW-0378">Hydrolase</keyword>
<dbReference type="GO" id="GO:0050118">
    <property type="term" value="F:N-acetyldiaminopimelate deacetylase activity"/>
    <property type="evidence" value="ECO:0007669"/>
    <property type="project" value="UniProtKB-ARBA"/>
</dbReference>
<dbReference type="HOGENOM" id="CLU_023257_1_1_4"/>
<evidence type="ECO:0000256" key="2">
    <source>
        <dbReference type="PIRSR" id="PIRSR005962-1"/>
    </source>
</evidence>
<dbReference type="Gene3D" id="3.30.70.360">
    <property type="match status" value="1"/>
</dbReference>